<protein>
    <submittedName>
        <fullName evidence="1 2">Uncharacterized protein</fullName>
    </submittedName>
</protein>
<proteinExistence type="predicted"/>
<dbReference type="EMBL" id="ADAS02000164">
    <property type="protein sequence ID" value="OAV88615.1"/>
    <property type="molecule type" value="Genomic_DNA"/>
</dbReference>
<reference evidence="2" key="4">
    <citation type="submission" date="2025-05" db="UniProtKB">
        <authorList>
            <consortium name="EnsemblFungi"/>
        </authorList>
    </citation>
    <scope>IDENTIFICATION</scope>
    <source>
        <strain evidence="2">isolate 1-1 / race 1 (BBBD)</strain>
    </source>
</reference>
<dbReference type="VEuPathDB" id="FungiDB:PTTG_28976"/>
<reference evidence="1" key="2">
    <citation type="submission" date="2016-05" db="EMBL/GenBank/DDBJ databases">
        <title>Comparative analysis highlights variable genome content of wheat rusts and divergence of the mating loci.</title>
        <authorList>
            <person name="Cuomo C.A."/>
            <person name="Bakkeren G."/>
            <person name="Szabo L."/>
            <person name="Khalil H."/>
            <person name="Joly D."/>
            <person name="Goldberg J."/>
            <person name="Young S."/>
            <person name="Zeng Q."/>
            <person name="Fellers J."/>
        </authorList>
    </citation>
    <scope>NUCLEOTIDE SEQUENCE [LARGE SCALE GENOMIC DNA]</scope>
    <source>
        <strain evidence="1">1-1 BBBD Race 1</strain>
    </source>
</reference>
<reference evidence="1" key="1">
    <citation type="submission" date="2009-11" db="EMBL/GenBank/DDBJ databases">
        <authorList>
            <consortium name="The Broad Institute Genome Sequencing Platform"/>
            <person name="Ward D."/>
            <person name="Feldgarden M."/>
            <person name="Earl A."/>
            <person name="Young S.K."/>
            <person name="Zeng Q."/>
            <person name="Koehrsen M."/>
            <person name="Alvarado L."/>
            <person name="Berlin A."/>
            <person name="Bochicchio J."/>
            <person name="Borenstein D."/>
            <person name="Chapman S.B."/>
            <person name="Chen Z."/>
            <person name="Engels R."/>
            <person name="Freedman E."/>
            <person name="Gellesch M."/>
            <person name="Goldberg J."/>
            <person name="Griggs A."/>
            <person name="Gujja S."/>
            <person name="Heilman E."/>
            <person name="Heiman D."/>
            <person name="Hepburn T."/>
            <person name="Howarth C."/>
            <person name="Jen D."/>
            <person name="Larson L."/>
            <person name="Lewis B."/>
            <person name="Mehta T."/>
            <person name="Park D."/>
            <person name="Pearson M."/>
            <person name="Roberts A."/>
            <person name="Saif S."/>
            <person name="Shea T."/>
            <person name="Shenoy N."/>
            <person name="Sisk P."/>
            <person name="Stolte C."/>
            <person name="Sykes S."/>
            <person name="Thomson T."/>
            <person name="Walk T."/>
            <person name="White J."/>
            <person name="Yandava C."/>
            <person name="Izard J."/>
            <person name="Baranova O.V."/>
            <person name="Blanton J.M."/>
            <person name="Tanner A.C."/>
            <person name="Dewhirst F.E."/>
            <person name="Haas B."/>
            <person name="Nusbaum C."/>
            <person name="Birren B."/>
        </authorList>
    </citation>
    <scope>NUCLEOTIDE SEQUENCE [LARGE SCALE GENOMIC DNA]</scope>
    <source>
        <strain evidence="1">1-1 BBBD Race 1</strain>
    </source>
</reference>
<evidence type="ECO:0000313" key="1">
    <source>
        <dbReference type="EMBL" id="OAV88615.1"/>
    </source>
</evidence>
<gene>
    <name evidence="1" type="ORF">PTTG_28976</name>
</gene>
<evidence type="ECO:0000313" key="3">
    <source>
        <dbReference type="Proteomes" id="UP000005240"/>
    </source>
</evidence>
<dbReference type="EnsemblFungi" id="PTTG_28976-t43_1">
    <property type="protein sequence ID" value="PTTG_28976-t43_1-p1"/>
    <property type="gene ID" value="PTTG_28976"/>
</dbReference>
<dbReference type="Proteomes" id="UP000005240">
    <property type="component" value="Unassembled WGS sequence"/>
</dbReference>
<sequence length="331" mass="36744">MSPSPAPDPPAPPTGFQPETPLQLAIQITNDVYRFLTEAVTNNNPTQTLTFEQVITVVSSTLQLQTTLAKICPVNNTNVQSTDQKIDNILEQLDCLDRQTLIPAQTVTPSLWATVTAKKQKKSPASKANLLKKTSPPLVPTNQEINEFKPASVVIQTPPGFNNLNSMSAKDITNNIKQILSSINAFVDSQPVNFAGIAILASKDLKLLTSSKAKAQWLLANKHWWTELFFSDLKTFPSRFPVLLHQIPTNFEPSNQAHLQELGIQNRINPSLIQSAQWLGNPTKNGKKNGSIVLHLFDKYIATKIERSGLLLQNKFYRGANSWPLRQTTLF</sequence>
<dbReference type="AlphaFoldDB" id="A0A180G7D5"/>
<dbReference type="OrthoDB" id="2507130at2759"/>
<keyword evidence="3" id="KW-1185">Reference proteome</keyword>
<accession>A0A180G7D5</accession>
<name>A0A180G7D5_PUCT1</name>
<organism evidence="1">
    <name type="scientific">Puccinia triticina (isolate 1-1 / race 1 (BBBD))</name>
    <name type="common">Brown leaf rust fungus</name>
    <dbReference type="NCBI Taxonomy" id="630390"/>
    <lineage>
        <taxon>Eukaryota</taxon>
        <taxon>Fungi</taxon>
        <taxon>Dikarya</taxon>
        <taxon>Basidiomycota</taxon>
        <taxon>Pucciniomycotina</taxon>
        <taxon>Pucciniomycetes</taxon>
        <taxon>Pucciniales</taxon>
        <taxon>Pucciniaceae</taxon>
        <taxon>Puccinia</taxon>
    </lineage>
</organism>
<evidence type="ECO:0000313" key="2">
    <source>
        <dbReference type="EnsemblFungi" id="PTTG_28976-t43_1-p1"/>
    </source>
</evidence>
<dbReference type="STRING" id="630390.A0A180G7D5"/>
<reference evidence="2 3" key="3">
    <citation type="journal article" date="2017" name="G3 (Bethesda)">
        <title>Comparative analysis highlights variable genome content of wheat rusts and divergence of the mating loci.</title>
        <authorList>
            <person name="Cuomo C.A."/>
            <person name="Bakkeren G."/>
            <person name="Khalil H.B."/>
            <person name="Panwar V."/>
            <person name="Joly D."/>
            <person name="Linning R."/>
            <person name="Sakthikumar S."/>
            <person name="Song X."/>
            <person name="Adiconis X."/>
            <person name="Fan L."/>
            <person name="Goldberg J.M."/>
            <person name="Levin J.Z."/>
            <person name="Young S."/>
            <person name="Zeng Q."/>
            <person name="Anikster Y."/>
            <person name="Bruce M."/>
            <person name="Wang M."/>
            <person name="Yin C."/>
            <person name="McCallum B."/>
            <person name="Szabo L.J."/>
            <person name="Hulbert S."/>
            <person name="Chen X."/>
            <person name="Fellers J.P."/>
        </authorList>
    </citation>
    <scope>NUCLEOTIDE SEQUENCE</scope>
    <source>
        <strain evidence="2">isolate 1-1 / race 1 (BBBD)</strain>
        <strain evidence="3">Isolate 1-1 / race 1 (BBBD)</strain>
    </source>
</reference>